<reference evidence="4" key="1">
    <citation type="journal article" date="2021" name="Cell">
        <title>Tracing the genetic footprints of vertebrate landing in non-teleost ray-finned fishes.</title>
        <authorList>
            <person name="Bi X."/>
            <person name="Wang K."/>
            <person name="Yang L."/>
            <person name="Pan H."/>
            <person name="Jiang H."/>
            <person name="Wei Q."/>
            <person name="Fang M."/>
            <person name="Yu H."/>
            <person name="Zhu C."/>
            <person name="Cai Y."/>
            <person name="He Y."/>
            <person name="Gan X."/>
            <person name="Zeng H."/>
            <person name="Yu D."/>
            <person name="Zhu Y."/>
            <person name="Jiang H."/>
            <person name="Qiu Q."/>
            <person name="Yang H."/>
            <person name="Zhang Y.E."/>
            <person name="Wang W."/>
            <person name="Zhu M."/>
            <person name="He S."/>
            <person name="Zhang G."/>
        </authorList>
    </citation>
    <scope>NUCLEOTIDE SEQUENCE</scope>
    <source>
        <strain evidence="4">Pddl_001</strain>
    </source>
</reference>
<comment type="caution">
    <text evidence="4">The sequence shown here is derived from an EMBL/GenBank/DDBJ whole genome shotgun (WGS) entry which is preliminary data.</text>
</comment>
<evidence type="ECO:0000313" key="4">
    <source>
        <dbReference type="EMBL" id="MBN3277782.1"/>
    </source>
</evidence>
<dbReference type="EMBL" id="JAAWVQ010073655">
    <property type="protein sequence ID" value="MBN3277782.1"/>
    <property type="molecule type" value="Genomic_DNA"/>
</dbReference>
<gene>
    <name evidence="4" type="primary">Ctu2</name>
    <name evidence="4" type="ORF">GTO93_0011162</name>
</gene>
<proteinExistence type="predicted"/>
<keyword evidence="5" id="KW-1185">Reference proteome</keyword>
<evidence type="ECO:0000256" key="1">
    <source>
        <dbReference type="ARBA" id="ARBA00022490"/>
    </source>
</evidence>
<dbReference type="InterPro" id="IPR014729">
    <property type="entry name" value="Rossmann-like_a/b/a_fold"/>
</dbReference>
<keyword evidence="1" id="KW-0963">Cytoplasm</keyword>
<protein>
    <submittedName>
        <fullName evidence="4">CTU2 protein</fullName>
    </submittedName>
</protein>
<evidence type="ECO:0000256" key="3">
    <source>
        <dbReference type="SAM" id="MobiDB-lite"/>
    </source>
</evidence>
<dbReference type="Proteomes" id="UP001166093">
    <property type="component" value="Unassembled WGS sequence"/>
</dbReference>
<organism evidence="4 5">
    <name type="scientific">Polyodon spathula</name>
    <name type="common">North American paddlefish</name>
    <name type="synonym">Squalus spathula</name>
    <dbReference type="NCBI Taxonomy" id="7913"/>
    <lineage>
        <taxon>Eukaryota</taxon>
        <taxon>Metazoa</taxon>
        <taxon>Chordata</taxon>
        <taxon>Craniata</taxon>
        <taxon>Vertebrata</taxon>
        <taxon>Euteleostomi</taxon>
        <taxon>Actinopterygii</taxon>
        <taxon>Chondrostei</taxon>
        <taxon>Acipenseriformes</taxon>
        <taxon>Polyodontidae</taxon>
        <taxon>Polyodon</taxon>
    </lineage>
</organism>
<dbReference type="InterPro" id="IPR019407">
    <property type="entry name" value="CTU2"/>
</dbReference>
<dbReference type="PANTHER" id="PTHR20882">
    <property type="entry name" value="CYTOPLASMIC TRNA 2-THIOLATION PROTEIN 2"/>
    <property type="match status" value="1"/>
</dbReference>
<dbReference type="PANTHER" id="PTHR20882:SF14">
    <property type="entry name" value="CYTOPLASMIC TRNA 2-THIOLATION PROTEIN 2"/>
    <property type="match status" value="1"/>
</dbReference>
<name>A0ABS2XTX2_POLSP</name>
<feature type="region of interest" description="Disordered" evidence="3">
    <location>
        <begin position="311"/>
        <end position="332"/>
    </location>
</feature>
<feature type="non-terminal residue" evidence="4">
    <location>
        <position position="1"/>
    </location>
</feature>
<keyword evidence="2" id="KW-0819">tRNA processing</keyword>
<accession>A0ABS2XTX2</accession>
<sequence length="348" mass="37805">MASDRWNESYKEAVDGFIQSASSRTQRETGQGCSSYKEVQTLLSEVSTQEWSGEGGTVTNRSPPFNPEQTEAVRTLLASVKTLTAREELLKTLKQHLILHTARVRSYSKVMMEDSCSRLAVKLLTNISLGRGAFLAMDTASCCYSVGLVASQGHSGFSDPRYGDLAIVRPMRDYSYKEIAFYNRMFKAPSVFTSALDRSEKLNTACHHPVTDGDLTEMLCLCALNTGAEKATAFRATLISEILSRNKMLGTILALGVAKQECCASGGDKMGGCHSVDRAQMKEEIQLFLLNPENDAGAMTLELSVLRLRSGSSSRVDGDPPVPGLKETPTPAAPASLLLPAAFSHQNF</sequence>
<dbReference type="Gene3D" id="3.40.50.620">
    <property type="entry name" value="HUPs"/>
    <property type="match status" value="1"/>
</dbReference>
<feature type="non-terminal residue" evidence="4">
    <location>
        <position position="348"/>
    </location>
</feature>
<evidence type="ECO:0000256" key="2">
    <source>
        <dbReference type="ARBA" id="ARBA00022694"/>
    </source>
</evidence>
<evidence type="ECO:0000313" key="5">
    <source>
        <dbReference type="Proteomes" id="UP001166093"/>
    </source>
</evidence>